<protein>
    <submittedName>
        <fullName evidence="2">Uncharacterized protein</fullName>
    </submittedName>
</protein>
<dbReference type="WBParaSite" id="ALUE_0000330601-mRNA-1">
    <property type="protein sequence ID" value="ALUE_0000330601-mRNA-1"/>
    <property type="gene ID" value="ALUE_0000330601"/>
</dbReference>
<proteinExistence type="predicted"/>
<accession>A0A9J2P0K3</accession>
<evidence type="ECO:0000313" key="1">
    <source>
        <dbReference type="Proteomes" id="UP000036681"/>
    </source>
</evidence>
<dbReference type="Proteomes" id="UP000036681">
    <property type="component" value="Unplaced"/>
</dbReference>
<dbReference type="AlphaFoldDB" id="A0A9J2P0K3"/>
<keyword evidence="1" id="KW-1185">Reference proteome</keyword>
<organism evidence="1 2">
    <name type="scientific">Ascaris lumbricoides</name>
    <name type="common">Giant roundworm</name>
    <dbReference type="NCBI Taxonomy" id="6252"/>
    <lineage>
        <taxon>Eukaryota</taxon>
        <taxon>Metazoa</taxon>
        <taxon>Ecdysozoa</taxon>
        <taxon>Nematoda</taxon>
        <taxon>Chromadorea</taxon>
        <taxon>Rhabditida</taxon>
        <taxon>Spirurina</taxon>
        <taxon>Ascaridomorpha</taxon>
        <taxon>Ascaridoidea</taxon>
        <taxon>Ascarididae</taxon>
        <taxon>Ascaris</taxon>
    </lineage>
</organism>
<evidence type="ECO:0000313" key="2">
    <source>
        <dbReference type="WBParaSite" id="ALUE_0000330601-mRNA-1"/>
    </source>
</evidence>
<reference evidence="2" key="1">
    <citation type="submission" date="2023-03" db="UniProtKB">
        <authorList>
            <consortium name="WormBaseParasite"/>
        </authorList>
    </citation>
    <scope>IDENTIFICATION</scope>
</reference>
<name>A0A9J2P0K3_ASCLU</name>
<sequence>MGVMSVPLVECQWWGTNHEDSLLTIDGIQRCFTPRTVVKRLLVGTLHHYDDHLSALPQAYSKHSKQFNTTPQHSYFYRSASSNMPISRHCAPSAYSLPPITKSKKPTATLMDADGLKCLKRTLQPLEVFARILRCVGNL</sequence>